<dbReference type="EMBL" id="CP012160">
    <property type="protein sequence ID" value="AKS44621.1"/>
    <property type="molecule type" value="Genomic_DNA"/>
</dbReference>
<dbReference type="Pfam" id="PF04234">
    <property type="entry name" value="CopC"/>
    <property type="match status" value="1"/>
</dbReference>
<dbReference type="Gene3D" id="2.60.40.1220">
    <property type="match status" value="1"/>
</dbReference>
<dbReference type="InterPro" id="IPR014755">
    <property type="entry name" value="Cu-Rt/internalin_Ig-like"/>
</dbReference>
<dbReference type="GO" id="GO:0046688">
    <property type="term" value="P:response to copper ion"/>
    <property type="evidence" value="ECO:0007669"/>
    <property type="project" value="InterPro"/>
</dbReference>
<organism evidence="1 2">
    <name type="scientific">Octadecabacter temperatus</name>
    <dbReference type="NCBI Taxonomy" id="1458307"/>
    <lineage>
        <taxon>Bacteria</taxon>
        <taxon>Pseudomonadati</taxon>
        <taxon>Pseudomonadota</taxon>
        <taxon>Alphaproteobacteria</taxon>
        <taxon>Rhodobacterales</taxon>
        <taxon>Roseobacteraceae</taxon>
        <taxon>Octadecabacter</taxon>
    </lineage>
</organism>
<reference evidence="1 2" key="1">
    <citation type="journal article" date="2015" name="Genome Announc.">
        <title>Closed Genome Sequence of Octadecabacter temperatus SB1, the First Mesophilic Species of the Genus Octadecabacter.</title>
        <authorList>
            <person name="Voget S."/>
            <person name="Billerbeck S."/>
            <person name="Simon M."/>
            <person name="Daniel R."/>
        </authorList>
    </citation>
    <scope>NUCLEOTIDE SEQUENCE [LARGE SCALE GENOMIC DNA]</scope>
    <source>
        <strain evidence="1 2">SB1</strain>
    </source>
</reference>
<protein>
    <submittedName>
        <fullName evidence="1">Copper resistance protein C</fullName>
    </submittedName>
</protein>
<dbReference type="RefSeq" id="WP_234967413.1">
    <property type="nucleotide sequence ID" value="NZ_CP012160.1"/>
</dbReference>
<dbReference type="GO" id="GO:0005507">
    <property type="term" value="F:copper ion binding"/>
    <property type="evidence" value="ECO:0007669"/>
    <property type="project" value="InterPro"/>
</dbReference>
<proteinExistence type="predicted"/>
<dbReference type="Proteomes" id="UP000067444">
    <property type="component" value="Chromosome"/>
</dbReference>
<sequence length="114" mass="12453">MIKQFLLGLAVAIAPMVAAAHSKSEATTPADGATVTEVSELSMRFDDPMRIIFVTLTANDDDIEIERETGMDPVTEFRAVPLEELAPGSYRFDWRGMASDGHPMQGNFSFTVAE</sequence>
<dbReference type="AlphaFoldDB" id="A0A0K0Y161"/>
<dbReference type="GO" id="GO:0042597">
    <property type="term" value="C:periplasmic space"/>
    <property type="evidence" value="ECO:0007669"/>
    <property type="project" value="InterPro"/>
</dbReference>
<accession>A0A0K0Y161</accession>
<dbReference type="InterPro" id="IPR007348">
    <property type="entry name" value="CopC_dom"/>
</dbReference>
<name>A0A0K0Y161_9RHOB</name>
<keyword evidence="2" id="KW-1185">Reference proteome</keyword>
<evidence type="ECO:0000313" key="2">
    <source>
        <dbReference type="Proteomes" id="UP000067444"/>
    </source>
</evidence>
<dbReference type="SUPFAM" id="SSF81296">
    <property type="entry name" value="E set domains"/>
    <property type="match status" value="1"/>
</dbReference>
<dbReference type="InterPro" id="IPR014756">
    <property type="entry name" value="Ig_E-set"/>
</dbReference>
<dbReference type="KEGG" id="otm:OSB_00520"/>
<dbReference type="STRING" id="1458307.OSB_00520"/>
<gene>
    <name evidence="1" type="primary">pcoC</name>
    <name evidence="1" type="ORF">OSB_00520</name>
</gene>
<evidence type="ECO:0000313" key="1">
    <source>
        <dbReference type="EMBL" id="AKS44621.1"/>
    </source>
</evidence>
<dbReference type="PATRIC" id="fig|1458307.3.peg.53"/>